<feature type="domain" description="Carboxylesterase type B" evidence="4">
    <location>
        <begin position="33"/>
        <end position="507"/>
    </location>
</feature>
<name>A0A397PIJ0_9SPHN</name>
<comment type="similarity">
    <text evidence="1 3">Belongs to the type-B carboxylesterase/lipase family.</text>
</comment>
<reference evidence="5 6" key="1">
    <citation type="submission" date="2018-08" db="EMBL/GenBank/DDBJ databases">
        <title>Genomic Encyclopedia of Type Strains, Phase IV (KMG-IV): sequencing the most valuable type-strain genomes for metagenomic binning, comparative biology and taxonomic classification.</title>
        <authorList>
            <person name="Goeker M."/>
        </authorList>
    </citation>
    <scope>NUCLEOTIDE SEQUENCE [LARGE SCALE GENOMIC DNA]</scope>
    <source>
        <strain evidence="5 6">DSM 25527</strain>
    </source>
</reference>
<dbReference type="InterPro" id="IPR002018">
    <property type="entry name" value="CarbesteraseB"/>
</dbReference>
<proteinExistence type="inferred from homology"/>
<comment type="caution">
    <text evidence="5">The sequence shown here is derived from an EMBL/GenBank/DDBJ whole genome shotgun (WGS) entry which is preliminary data.</text>
</comment>
<evidence type="ECO:0000256" key="3">
    <source>
        <dbReference type="RuleBase" id="RU361235"/>
    </source>
</evidence>
<accession>A0A397PIJ0</accession>
<keyword evidence="6" id="KW-1185">Reference proteome</keyword>
<dbReference type="InterPro" id="IPR029058">
    <property type="entry name" value="AB_hydrolase_fold"/>
</dbReference>
<dbReference type="SUPFAM" id="SSF53474">
    <property type="entry name" value="alpha/beta-Hydrolases"/>
    <property type="match status" value="1"/>
</dbReference>
<dbReference type="GO" id="GO:0016787">
    <property type="term" value="F:hydrolase activity"/>
    <property type="evidence" value="ECO:0007669"/>
    <property type="project" value="UniProtKB-KW"/>
</dbReference>
<gene>
    <name evidence="5" type="ORF">DFR49_1542</name>
</gene>
<evidence type="ECO:0000256" key="1">
    <source>
        <dbReference type="ARBA" id="ARBA00005964"/>
    </source>
</evidence>
<dbReference type="InterPro" id="IPR019819">
    <property type="entry name" value="Carboxylesterase_B_CS"/>
</dbReference>
<dbReference type="PROSITE" id="PS00122">
    <property type="entry name" value="CARBOXYLESTERASE_B_1"/>
    <property type="match status" value="1"/>
</dbReference>
<evidence type="ECO:0000313" key="6">
    <source>
        <dbReference type="Proteomes" id="UP000266568"/>
    </source>
</evidence>
<dbReference type="PANTHER" id="PTHR11559">
    <property type="entry name" value="CARBOXYLESTERASE"/>
    <property type="match status" value="1"/>
</dbReference>
<dbReference type="InterPro" id="IPR019826">
    <property type="entry name" value="Carboxylesterase_B_AS"/>
</dbReference>
<dbReference type="InterPro" id="IPR050309">
    <property type="entry name" value="Type-B_Carboxylest/Lipase"/>
</dbReference>
<organism evidence="5 6">
    <name type="scientific">Hephaestia caeni</name>
    <dbReference type="NCBI Taxonomy" id="645617"/>
    <lineage>
        <taxon>Bacteria</taxon>
        <taxon>Pseudomonadati</taxon>
        <taxon>Pseudomonadota</taxon>
        <taxon>Alphaproteobacteria</taxon>
        <taxon>Sphingomonadales</taxon>
        <taxon>Sphingomonadaceae</taxon>
        <taxon>Hephaestia</taxon>
    </lineage>
</organism>
<dbReference type="PROSITE" id="PS00941">
    <property type="entry name" value="CARBOXYLESTERASE_B_2"/>
    <property type="match status" value="1"/>
</dbReference>
<dbReference type="Pfam" id="PF00135">
    <property type="entry name" value="COesterase"/>
    <property type="match status" value="1"/>
</dbReference>
<dbReference type="Gene3D" id="3.40.50.1820">
    <property type="entry name" value="alpha/beta hydrolase"/>
    <property type="match status" value="1"/>
</dbReference>
<evidence type="ECO:0000259" key="4">
    <source>
        <dbReference type="Pfam" id="PF00135"/>
    </source>
</evidence>
<evidence type="ECO:0000256" key="2">
    <source>
        <dbReference type="ARBA" id="ARBA00022801"/>
    </source>
</evidence>
<dbReference type="EC" id="3.1.1.-" evidence="3"/>
<evidence type="ECO:0000313" key="5">
    <source>
        <dbReference type="EMBL" id="RIA46977.1"/>
    </source>
</evidence>
<dbReference type="Proteomes" id="UP000266568">
    <property type="component" value="Unassembled WGS sequence"/>
</dbReference>
<keyword evidence="2 3" id="KW-0378">Hydrolase</keyword>
<dbReference type="RefSeq" id="WP_245968283.1">
    <property type="nucleotide sequence ID" value="NZ_QXDC01000002.1"/>
</dbReference>
<dbReference type="AlphaFoldDB" id="A0A397PIJ0"/>
<protein>
    <recommendedName>
        <fullName evidence="3">Carboxylic ester hydrolase</fullName>
        <ecNumber evidence="3">3.1.1.-</ecNumber>
    </recommendedName>
</protein>
<sequence>MIMRSISSFARAVLTSTVVAFLIFTPARASGPPLVTIAQGTLSGAVEPGLHIFKGIPYASPPVGERRWKLPAPPVRWRGRRDATRFGPSCLQPPVPATSLYADPPAAMSEDCLTLNVWAPEHAEKAPVIVWIHGGSLRIGGSAEPIYDGATFARRGIVFVSINYRLGVLGWLAHPALTAESPDHASGNYGLLDQIAALHWVRDNIAAFGGDAANVTVMGESAGALSVTYLLTSPLARGLFDKAIMESANTRAVPELGHSVYGLPSAETIGSDLARRLGALDLGALRAMDGETLTVAATKAGFAPQGTIDGHVLPRQVIDTFDRGEQARVPLLAGFNSGELRSQRVFLPKPPASAAEYEAAITRRYGDLAPEFLRLYPASDIEESMLATLRDAIYGWATERMIRKQSEAGMPAYLYLFDHCAPATKARDLCAFHASELPYVFGQIGSDAALPPNWPRPEGPHEQRLSHVMMDYWVAFARDGAPAAPDAPMWQAYSESQAYMRFAKSATPARDLLPGMFEMQEHVVQQRRAANRQWFVNVGIAAPVITDAR</sequence>
<dbReference type="EMBL" id="QXDC01000002">
    <property type="protein sequence ID" value="RIA46977.1"/>
    <property type="molecule type" value="Genomic_DNA"/>
</dbReference>